<evidence type="ECO:0000256" key="5">
    <source>
        <dbReference type="SAM" id="MobiDB-lite"/>
    </source>
</evidence>
<evidence type="ECO:0000256" key="4">
    <source>
        <dbReference type="ARBA" id="ARBA00023136"/>
    </source>
</evidence>
<sequence length="158" mass="16315">MTNPDPGASGPIGDPGQTGQPGADPYGSYPSQSDPAQAAQFQPVPYQPAVYGQPNPASLQAQAGLAPGVPINNNLGWAIGAIIACWPFGIPALIKALNVNTQWMQGRPDLAQQSADEAKKWGKIGVFVAAGFLGLYVLSFIGYFIFLFAVLGVGLAGS</sequence>
<dbReference type="AlphaFoldDB" id="A0A840NI43"/>
<evidence type="ECO:0000313" key="7">
    <source>
        <dbReference type="EMBL" id="MBB5067937.1"/>
    </source>
</evidence>
<evidence type="ECO:0000313" key="8">
    <source>
        <dbReference type="Proteomes" id="UP000580474"/>
    </source>
</evidence>
<dbReference type="Pfam" id="PF04505">
    <property type="entry name" value="CD225"/>
    <property type="match status" value="1"/>
</dbReference>
<keyword evidence="8" id="KW-1185">Reference proteome</keyword>
<proteinExistence type="predicted"/>
<feature type="region of interest" description="Disordered" evidence="5">
    <location>
        <begin position="1"/>
        <end position="38"/>
    </location>
</feature>
<gene>
    <name evidence="7" type="ORF">BJ969_001025</name>
</gene>
<evidence type="ECO:0000256" key="3">
    <source>
        <dbReference type="ARBA" id="ARBA00022989"/>
    </source>
</evidence>
<comment type="subcellular location">
    <subcellularLocation>
        <location evidence="1">Membrane</location>
    </subcellularLocation>
</comment>
<dbReference type="EMBL" id="JACHIV010000001">
    <property type="protein sequence ID" value="MBB5067937.1"/>
    <property type="molecule type" value="Genomic_DNA"/>
</dbReference>
<accession>A0A840NI43</accession>
<protein>
    <recommendedName>
        <fullName evidence="9">Interferon-induced transmembrane protein</fullName>
    </recommendedName>
</protein>
<organism evidence="7 8">
    <name type="scientific">Saccharopolyspora gloriosae</name>
    <dbReference type="NCBI Taxonomy" id="455344"/>
    <lineage>
        <taxon>Bacteria</taxon>
        <taxon>Bacillati</taxon>
        <taxon>Actinomycetota</taxon>
        <taxon>Actinomycetes</taxon>
        <taxon>Pseudonocardiales</taxon>
        <taxon>Pseudonocardiaceae</taxon>
        <taxon>Saccharopolyspora</taxon>
    </lineage>
</organism>
<keyword evidence="4 6" id="KW-0472">Membrane</keyword>
<evidence type="ECO:0000256" key="2">
    <source>
        <dbReference type="ARBA" id="ARBA00022692"/>
    </source>
</evidence>
<feature type="transmembrane region" description="Helical" evidence="6">
    <location>
        <begin position="124"/>
        <end position="157"/>
    </location>
</feature>
<keyword evidence="3 6" id="KW-1133">Transmembrane helix</keyword>
<name>A0A840NI43_9PSEU</name>
<dbReference type="GO" id="GO:0016020">
    <property type="term" value="C:membrane"/>
    <property type="evidence" value="ECO:0007669"/>
    <property type="project" value="UniProtKB-SubCell"/>
</dbReference>
<feature type="transmembrane region" description="Helical" evidence="6">
    <location>
        <begin position="75"/>
        <end position="94"/>
    </location>
</feature>
<comment type="caution">
    <text evidence="7">The sequence shown here is derived from an EMBL/GenBank/DDBJ whole genome shotgun (WGS) entry which is preliminary data.</text>
</comment>
<evidence type="ECO:0000256" key="6">
    <source>
        <dbReference type="SAM" id="Phobius"/>
    </source>
</evidence>
<dbReference type="RefSeq" id="WP_343071237.1">
    <property type="nucleotide sequence ID" value="NZ_JACHIV010000001.1"/>
</dbReference>
<dbReference type="Proteomes" id="UP000580474">
    <property type="component" value="Unassembled WGS sequence"/>
</dbReference>
<dbReference type="InterPro" id="IPR007593">
    <property type="entry name" value="CD225/Dispanin_fam"/>
</dbReference>
<evidence type="ECO:0008006" key="9">
    <source>
        <dbReference type="Google" id="ProtNLM"/>
    </source>
</evidence>
<keyword evidence="2 6" id="KW-0812">Transmembrane</keyword>
<evidence type="ECO:0000256" key="1">
    <source>
        <dbReference type="ARBA" id="ARBA00004370"/>
    </source>
</evidence>
<reference evidence="7 8" key="1">
    <citation type="submission" date="2020-08" db="EMBL/GenBank/DDBJ databases">
        <title>Sequencing the genomes of 1000 actinobacteria strains.</title>
        <authorList>
            <person name="Klenk H.-P."/>
        </authorList>
    </citation>
    <scope>NUCLEOTIDE SEQUENCE [LARGE SCALE GENOMIC DNA]</scope>
    <source>
        <strain evidence="7 8">DSM 45582</strain>
    </source>
</reference>